<evidence type="ECO:0000313" key="1">
    <source>
        <dbReference type="EnsemblPlants" id="ORUFI11G07140.1"/>
    </source>
</evidence>
<dbReference type="Proteomes" id="UP000008022">
    <property type="component" value="Unassembled WGS sequence"/>
</dbReference>
<organism evidence="1 2">
    <name type="scientific">Oryza rufipogon</name>
    <name type="common">Brownbeard rice</name>
    <name type="synonym">Asian wild rice</name>
    <dbReference type="NCBI Taxonomy" id="4529"/>
    <lineage>
        <taxon>Eukaryota</taxon>
        <taxon>Viridiplantae</taxon>
        <taxon>Streptophyta</taxon>
        <taxon>Embryophyta</taxon>
        <taxon>Tracheophyta</taxon>
        <taxon>Spermatophyta</taxon>
        <taxon>Magnoliopsida</taxon>
        <taxon>Liliopsida</taxon>
        <taxon>Poales</taxon>
        <taxon>Poaceae</taxon>
        <taxon>BOP clade</taxon>
        <taxon>Oryzoideae</taxon>
        <taxon>Oryzeae</taxon>
        <taxon>Oryzinae</taxon>
        <taxon>Oryza</taxon>
    </lineage>
</organism>
<protein>
    <submittedName>
        <fullName evidence="1">Uncharacterized protein</fullName>
    </submittedName>
</protein>
<reference evidence="2" key="1">
    <citation type="submission" date="2013-06" db="EMBL/GenBank/DDBJ databases">
        <authorList>
            <person name="Zhao Q."/>
        </authorList>
    </citation>
    <scope>NUCLEOTIDE SEQUENCE</scope>
    <source>
        <strain evidence="2">cv. W1943</strain>
    </source>
</reference>
<dbReference type="EnsemblPlants" id="ORUFI11G07140.1">
    <property type="protein sequence ID" value="ORUFI11G07140.1"/>
    <property type="gene ID" value="ORUFI11G07140"/>
</dbReference>
<proteinExistence type="predicted"/>
<reference evidence="1" key="2">
    <citation type="submission" date="2015-06" db="UniProtKB">
        <authorList>
            <consortium name="EnsemblPlants"/>
        </authorList>
    </citation>
    <scope>IDENTIFICATION</scope>
</reference>
<accession>A0A0E0R5X0</accession>
<dbReference type="AlphaFoldDB" id="A0A0E0R5X0"/>
<dbReference type="Gramene" id="ORUFI11G07140.1">
    <property type="protein sequence ID" value="ORUFI11G07140.1"/>
    <property type="gene ID" value="ORUFI11G07140"/>
</dbReference>
<sequence>MSMLGTWRPWHMPCITMHVQEKHKRHVKHYIFHTLNGTITWARSFTAYLSSWPSLIRDSMLLGPTLSLDVKRMLNPKPIQVSLL</sequence>
<dbReference type="HOGENOM" id="CLU_2531408_0_0_1"/>
<keyword evidence="2" id="KW-1185">Reference proteome</keyword>
<name>A0A0E0R5X0_ORYRU</name>
<evidence type="ECO:0000313" key="2">
    <source>
        <dbReference type="Proteomes" id="UP000008022"/>
    </source>
</evidence>